<dbReference type="eggNOG" id="COG3085">
    <property type="taxonomic scope" value="Bacteria"/>
</dbReference>
<dbReference type="STRING" id="550540.Fbal_3321"/>
<evidence type="ECO:0000313" key="4">
    <source>
        <dbReference type="EMBL" id="ADN77520.1"/>
    </source>
</evidence>
<evidence type="ECO:0000256" key="2">
    <source>
        <dbReference type="ARBA" id="ARBA00093628"/>
    </source>
</evidence>
<dbReference type="GeneID" id="67183537"/>
<sequence>MTASQSFSSEQKFFDNRHFPRGFRRSGTFTINEADLLERHGQAMQALSNGSRAPLSEDEQHFVEFVQGKVEGCTPLERLWAKYLKASQGKRLITISGSPRGTNDDSDDSSDSDDLDD</sequence>
<name>E1SLG9_FERBD</name>
<protein>
    <recommendedName>
        <fullName evidence="2">Macrodomain Ori protein</fullName>
    </recommendedName>
</protein>
<dbReference type="HOGENOM" id="CLU_144599_1_0_6"/>
<dbReference type="KEGG" id="fbl:Fbal_3321"/>
<feature type="compositionally biased region" description="Acidic residues" evidence="3">
    <location>
        <begin position="104"/>
        <end position="117"/>
    </location>
</feature>
<organism evidence="4 5">
    <name type="scientific">Ferrimonas balearica (strain DSM 9799 / CCM 4581 / KCTC 23876 / PAT)</name>
    <dbReference type="NCBI Taxonomy" id="550540"/>
    <lineage>
        <taxon>Bacteria</taxon>
        <taxon>Pseudomonadati</taxon>
        <taxon>Pseudomonadota</taxon>
        <taxon>Gammaproteobacteria</taxon>
        <taxon>Alteromonadales</taxon>
        <taxon>Ferrimonadaceae</taxon>
        <taxon>Ferrimonas</taxon>
    </lineage>
</organism>
<proteinExistence type="inferred from homology"/>
<gene>
    <name evidence="4" type="ordered locus">Fbal_3321</name>
</gene>
<dbReference type="RefSeq" id="WP_013346826.1">
    <property type="nucleotide sequence ID" value="NC_014541.1"/>
</dbReference>
<dbReference type="InterPro" id="IPR007335">
    <property type="entry name" value="DUF413"/>
</dbReference>
<comment type="similarity">
    <text evidence="1">Belongs to the MaoP family.</text>
</comment>
<evidence type="ECO:0000256" key="1">
    <source>
        <dbReference type="ARBA" id="ARBA00093464"/>
    </source>
</evidence>
<dbReference type="OrthoDB" id="6400110at2"/>
<evidence type="ECO:0000256" key="3">
    <source>
        <dbReference type="SAM" id="MobiDB-lite"/>
    </source>
</evidence>
<reference evidence="4 5" key="1">
    <citation type="journal article" date="2010" name="Stand. Genomic Sci.">
        <title>Complete genome sequence of Ferrimonas balearica type strain (PAT).</title>
        <authorList>
            <person name="Nolan M."/>
            <person name="Sikorski J."/>
            <person name="Davenport K."/>
            <person name="Lucas S."/>
            <person name="Glavina Del Rio T."/>
            <person name="Tice H."/>
            <person name="Cheng J."/>
            <person name="Goodwin L."/>
            <person name="Pitluck S."/>
            <person name="Liolios K."/>
            <person name="Ivanova N."/>
            <person name="Mavromatis K."/>
            <person name="Ovchinnikova G."/>
            <person name="Pati A."/>
            <person name="Chen A."/>
            <person name="Palaniappan K."/>
            <person name="Land M."/>
            <person name="Hauser L."/>
            <person name="Chang Y."/>
            <person name="Jeffries C."/>
            <person name="Tapia R."/>
            <person name="Brettin T."/>
            <person name="Detter J."/>
            <person name="Han C."/>
            <person name="Yasawong M."/>
            <person name="Rohde M."/>
            <person name="Tindall B."/>
            <person name="Goker M."/>
            <person name="Woyke T."/>
            <person name="Bristow J."/>
            <person name="Eisen J."/>
            <person name="Markowitz V."/>
            <person name="Hugenholtz P."/>
            <person name="Kyrpides N."/>
            <person name="Klenk H."/>
            <person name="Lapidus A."/>
        </authorList>
    </citation>
    <scope>NUCLEOTIDE SEQUENCE [LARGE SCALE GENOMIC DNA]</scope>
    <source>
        <strain evidence="5">DSM 9799 / CCM 4581 / KCTC 23876 / PAT</strain>
    </source>
</reference>
<accession>E1SLG9</accession>
<dbReference type="Pfam" id="PF04219">
    <property type="entry name" value="DUF413"/>
    <property type="match status" value="1"/>
</dbReference>
<dbReference type="EMBL" id="CP002209">
    <property type="protein sequence ID" value="ADN77520.1"/>
    <property type="molecule type" value="Genomic_DNA"/>
</dbReference>
<keyword evidence="5" id="KW-1185">Reference proteome</keyword>
<feature type="region of interest" description="Disordered" evidence="3">
    <location>
        <begin position="92"/>
        <end position="117"/>
    </location>
</feature>
<evidence type="ECO:0000313" key="5">
    <source>
        <dbReference type="Proteomes" id="UP000006683"/>
    </source>
</evidence>
<dbReference type="AlphaFoldDB" id="E1SLG9"/>
<dbReference type="Proteomes" id="UP000006683">
    <property type="component" value="Chromosome"/>
</dbReference>